<keyword evidence="7" id="KW-1185">Reference proteome</keyword>
<sequence length="372" mass="42134">MKFTSGYVSGLQCAPTRAGLLSGKYQQRFGFYHNRDVFNKVFLPQVTMPQVLKKSGYRTGMIGKWHLGRSLEAEYPHRRGFDEFYGFLYGMRGYLAPAKGGRLMRNNEPVKEHFGYLTDFLNRKAVSFVNKHSGKTPFFLYVAYNAPHYPLEAKEEYLKQYNTGNPDRDKQLAMMASVDEGVGLILDALKKNGQYDNTMVIFLNDNGGEPKRGASNGKLREGKNSLYEGGPRVPFAVSWPGKIKAKQISSIPVTSLDLFATTVDVAGGKMPTDTTFDSKSMLPILFGKTDKPNHETLFWQQTKEGWALRHKNWKLISPKEKAKAGKLELYDLATDVSETTDLADKHPDIVKKLHELYKEWHSKNNPKASVRM</sequence>
<dbReference type="Proteomes" id="UP000239907">
    <property type="component" value="Unassembled WGS sequence"/>
</dbReference>
<evidence type="ECO:0000313" key="6">
    <source>
        <dbReference type="EMBL" id="PQJ28171.1"/>
    </source>
</evidence>
<dbReference type="RefSeq" id="WP_105042675.1">
    <property type="nucleotide sequence ID" value="NZ_MQWA01000001.1"/>
</dbReference>
<dbReference type="PANTHER" id="PTHR42693">
    <property type="entry name" value="ARYLSULFATASE FAMILY MEMBER"/>
    <property type="match status" value="1"/>
</dbReference>
<dbReference type="PANTHER" id="PTHR42693:SF53">
    <property type="entry name" value="ENDO-4-O-SULFATASE"/>
    <property type="match status" value="1"/>
</dbReference>
<protein>
    <recommendedName>
        <fullName evidence="5">Sulfatase N-terminal domain-containing protein</fullName>
    </recommendedName>
</protein>
<dbReference type="InterPro" id="IPR050738">
    <property type="entry name" value="Sulfatase"/>
</dbReference>
<evidence type="ECO:0000256" key="2">
    <source>
        <dbReference type="ARBA" id="ARBA00022723"/>
    </source>
</evidence>
<proteinExistence type="inferred from homology"/>
<feature type="domain" description="Sulfatase N-terminal" evidence="5">
    <location>
        <begin position="2"/>
        <end position="267"/>
    </location>
</feature>
<dbReference type="GO" id="GO:0004065">
    <property type="term" value="F:arylsulfatase activity"/>
    <property type="evidence" value="ECO:0007669"/>
    <property type="project" value="TreeGrafter"/>
</dbReference>
<evidence type="ECO:0000259" key="5">
    <source>
        <dbReference type="Pfam" id="PF00884"/>
    </source>
</evidence>
<evidence type="ECO:0000313" key="7">
    <source>
        <dbReference type="Proteomes" id="UP000239907"/>
    </source>
</evidence>
<dbReference type="InterPro" id="IPR024607">
    <property type="entry name" value="Sulfatase_CS"/>
</dbReference>
<comment type="similarity">
    <text evidence="1">Belongs to the sulfatase family.</text>
</comment>
<evidence type="ECO:0000256" key="4">
    <source>
        <dbReference type="ARBA" id="ARBA00022837"/>
    </source>
</evidence>
<dbReference type="Gene3D" id="3.30.1120.10">
    <property type="match status" value="1"/>
</dbReference>
<keyword evidence="3" id="KW-0378">Hydrolase</keyword>
<dbReference type="Gene3D" id="3.40.720.10">
    <property type="entry name" value="Alkaline Phosphatase, subunit A"/>
    <property type="match status" value="1"/>
</dbReference>
<gene>
    <name evidence="6" type="ORF">BSZ32_06415</name>
</gene>
<dbReference type="InterPro" id="IPR000917">
    <property type="entry name" value="Sulfatase_N"/>
</dbReference>
<dbReference type="Pfam" id="PF00884">
    <property type="entry name" value="Sulfatase"/>
    <property type="match status" value="1"/>
</dbReference>
<name>A0A2S7U137_9BACT</name>
<dbReference type="GO" id="GO:0046872">
    <property type="term" value="F:metal ion binding"/>
    <property type="evidence" value="ECO:0007669"/>
    <property type="project" value="UniProtKB-KW"/>
</dbReference>
<accession>A0A2S7U137</accession>
<dbReference type="OrthoDB" id="9803751at2"/>
<dbReference type="AlphaFoldDB" id="A0A2S7U137"/>
<dbReference type="InterPro" id="IPR017850">
    <property type="entry name" value="Alkaline_phosphatase_core_sf"/>
</dbReference>
<comment type="caution">
    <text evidence="6">The sequence shown here is derived from an EMBL/GenBank/DDBJ whole genome shotgun (WGS) entry which is preliminary data.</text>
</comment>
<keyword evidence="2" id="KW-0479">Metal-binding</keyword>
<dbReference type="PROSITE" id="PS00149">
    <property type="entry name" value="SULFATASE_2"/>
    <property type="match status" value="1"/>
</dbReference>
<evidence type="ECO:0000256" key="3">
    <source>
        <dbReference type="ARBA" id="ARBA00022801"/>
    </source>
</evidence>
<keyword evidence="4" id="KW-0106">Calcium</keyword>
<reference evidence="6 7" key="1">
    <citation type="submission" date="2016-12" db="EMBL/GenBank/DDBJ databases">
        <title>Study of bacterial adaptation to deep sea.</title>
        <authorList>
            <person name="Song J."/>
            <person name="Yoshizawa S."/>
            <person name="Kogure K."/>
        </authorList>
    </citation>
    <scope>NUCLEOTIDE SEQUENCE [LARGE SCALE GENOMIC DNA]</scope>
    <source>
        <strain evidence="6 7">SAORIC-165</strain>
    </source>
</reference>
<organism evidence="6 7">
    <name type="scientific">Rubritalea profundi</name>
    <dbReference type="NCBI Taxonomy" id="1658618"/>
    <lineage>
        <taxon>Bacteria</taxon>
        <taxon>Pseudomonadati</taxon>
        <taxon>Verrucomicrobiota</taxon>
        <taxon>Verrucomicrobiia</taxon>
        <taxon>Verrucomicrobiales</taxon>
        <taxon>Rubritaleaceae</taxon>
        <taxon>Rubritalea</taxon>
    </lineage>
</organism>
<dbReference type="SUPFAM" id="SSF53649">
    <property type="entry name" value="Alkaline phosphatase-like"/>
    <property type="match status" value="1"/>
</dbReference>
<dbReference type="EMBL" id="MQWA01000001">
    <property type="protein sequence ID" value="PQJ28171.1"/>
    <property type="molecule type" value="Genomic_DNA"/>
</dbReference>
<evidence type="ECO:0000256" key="1">
    <source>
        <dbReference type="ARBA" id="ARBA00008779"/>
    </source>
</evidence>